<proteinExistence type="predicted"/>
<dbReference type="PROSITE" id="PS00683">
    <property type="entry name" value="RHODANESE_2"/>
    <property type="match status" value="1"/>
</dbReference>
<keyword evidence="1 3" id="KW-0808">Transferase</keyword>
<keyword evidence="5" id="KW-0670">Pyruvate</keyword>
<dbReference type="PANTHER" id="PTHR11364:SF27">
    <property type="entry name" value="SULFURTRANSFERASE"/>
    <property type="match status" value="1"/>
</dbReference>
<organism evidence="5 6">
    <name type="scientific">Edaphosphingomonas laterariae</name>
    <dbReference type="NCBI Taxonomy" id="861865"/>
    <lineage>
        <taxon>Bacteria</taxon>
        <taxon>Pseudomonadati</taxon>
        <taxon>Pseudomonadota</taxon>
        <taxon>Alphaproteobacteria</taxon>
        <taxon>Sphingomonadales</taxon>
        <taxon>Rhizorhabdaceae</taxon>
        <taxon>Edaphosphingomonas</taxon>
    </lineage>
</organism>
<dbReference type="GO" id="GO:0004792">
    <property type="term" value="F:thiosulfate-cyanide sulfurtransferase activity"/>
    <property type="evidence" value="ECO:0007669"/>
    <property type="project" value="InterPro"/>
</dbReference>
<keyword evidence="6" id="KW-1185">Reference proteome</keyword>
<dbReference type="AlphaFoldDB" id="A0A239JMF2"/>
<dbReference type="SUPFAM" id="SSF52821">
    <property type="entry name" value="Rhodanese/Cell cycle control phosphatase"/>
    <property type="match status" value="2"/>
</dbReference>
<reference evidence="6" key="1">
    <citation type="submission" date="2017-06" db="EMBL/GenBank/DDBJ databases">
        <authorList>
            <person name="Varghese N."/>
            <person name="Submissions S."/>
        </authorList>
    </citation>
    <scope>NUCLEOTIDE SEQUENCE [LARGE SCALE GENOMIC DNA]</scope>
    <source>
        <strain evidence="6">LNB2</strain>
    </source>
</reference>
<dbReference type="RefSeq" id="WP_089221049.1">
    <property type="nucleotide sequence ID" value="NZ_FZOS01000036.1"/>
</dbReference>
<dbReference type="PANTHER" id="PTHR11364">
    <property type="entry name" value="THIOSULFATE SULFERTANSFERASE"/>
    <property type="match status" value="1"/>
</dbReference>
<dbReference type="InterPro" id="IPR045078">
    <property type="entry name" value="TST/MPST-like"/>
</dbReference>
<keyword evidence="2" id="KW-0677">Repeat</keyword>
<dbReference type="PROSITE" id="PS50206">
    <property type="entry name" value="RHODANESE_3"/>
    <property type="match status" value="2"/>
</dbReference>
<dbReference type="CDD" id="cd01448">
    <property type="entry name" value="TST_Repeat_1"/>
    <property type="match status" value="1"/>
</dbReference>
<feature type="domain" description="Rhodanese" evidence="4">
    <location>
        <begin position="162"/>
        <end position="275"/>
    </location>
</feature>
<sequence>MDPLVSTEWLAGELGASDLKLIDASYFPLDPTRDPAAEYEAGHIPGAVFMGLAGLVDTNSPLPGMLPPAEKFASRAAAMGVGDGCRVVLYDATAHRTSARAWWMFRTFGKNAVAILDGGLQKWRAEGRPLEAGVGTPRQRHFTAWKDEGRVRDLGQMLANVDSGAEQVVDARGAKRFTGEEGDPRGLAPGHIPGSRSLPMDRMLNADGTFKDEAGIRAEFAAAGVDLARPMITTCGSGVTAATLLFSAHLIGKDDVALYDGSWSEWGMRPDTPKATGPA</sequence>
<feature type="domain" description="Rhodanese" evidence="4">
    <location>
        <begin position="15"/>
        <end position="132"/>
    </location>
</feature>
<dbReference type="Proteomes" id="UP000198281">
    <property type="component" value="Unassembled WGS sequence"/>
</dbReference>
<dbReference type="InterPro" id="IPR001307">
    <property type="entry name" value="Thiosulphate_STrfase_CS"/>
</dbReference>
<dbReference type="Gene3D" id="3.40.250.10">
    <property type="entry name" value="Rhodanese-like domain"/>
    <property type="match status" value="2"/>
</dbReference>
<evidence type="ECO:0000313" key="5">
    <source>
        <dbReference type="EMBL" id="SNT06722.1"/>
    </source>
</evidence>
<dbReference type="Pfam" id="PF00581">
    <property type="entry name" value="Rhodanese"/>
    <property type="match status" value="2"/>
</dbReference>
<gene>
    <name evidence="5" type="ORF">SAMN06295912_1362</name>
</gene>
<evidence type="ECO:0000313" key="6">
    <source>
        <dbReference type="Proteomes" id="UP000198281"/>
    </source>
</evidence>
<dbReference type="SMART" id="SM00450">
    <property type="entry name" value="RHOD"/>
    <property type="match status" value="2"/>
</dbReference>
<evidence type="ECO:0000259" key="4">
    <source>
        <dbReference type="PROSITE" id="PS50206"/>
    </source>
</evidence>
<evidence type="ECO:0000256" key="3">
    <source>
        <dbReference type="RuleBase" id="RU000507"/>
    </source>
</evidence>
<dbReference type="InterPro" id="IPR036873">
    <property type="entry name" value="Rhodanese-like_dom_sf"/>
</dbReference>
<dbReference type="OrthoDB" id="9781034at2"/>
<dbReference type="CDD" id="cd01449">
    <property type="entry name" value="TST_Repeat_2"/>
    <property type="match status" value="1"/>
</dbReference>
<dbReference type="InterPro" id="IPR001763">
    <property type="entry name" value="Rhodanese-like_dom"/>
</dbReference>
<accession>A0A239JMF2</accession>
<dbReference type="EMBL" id="FZOS01000036">
    <property type="protein sequence ID" value="SNT06722.1"/>
    <property type="molecule type" value="Genomic_DNA"/>
</dbReference>
<name>A0A239JMF2_9SPHN</name>
<protein>
    <recommendedName>
        <fullName evidence="3">Sulfurtransferase</fullName>
    </recommendedName>
</protein>
<evidence type="ECO:0000256" key="2">
    <source>
        <dbReference type="ARBA" id="ARBA00022737"/>
    </source>
</evidence>
<evidence type="ECO:0000256" key="1">
    <source>
        <dbReference type="ARBA" id="ARBA00022679"/>
    </source>
</evidence>
<dbReference type="FunFam" id="3.40.250.10:FF:000001">
    <property type="entry name" value="Sulfurtransferase"/>
    <property type="match status" value="1"/>
</dbReference>